<feature type="compositionally biased region" description="Basic residues" evidence="1">
    <location>
        <begin position="61"/>
        <end position="70"/>
    </location>
</feature>
<evidence type="ECO:0000313" key="3">
    <source>
        <dbReference type="Proteomes" id="UP000077069"/>
    </source>
</evidence>
<dbReference type="EMBL" id="KV441555">
    <property type="protein sequence ID" value="OAG02894.1"/>
    <property type="molecule type" value="Genomic_DNA"/>
</dbReference>
<feature type="region of interest" description="Disordered" evidence="1">
    <location>
        <begin position="208"/>
        <end position="227"/>
    </location>
</feature>
<dbReference type="RefSeq" id="XP_018033259.1">
    <property type="nucleotide sequence ID" value="XM_018187914.1"/>
</dbReference>
<dbReference type="InParanoid" id="A0A177C566"/>
<sequence>MPAQGPRAPAEPRRLTAACRHSNSDVCQDGQDTRPAPSRPRETCHRPAATSDLSSSEFHARIRPPGRPKPRALIQARGAPETSSPCSVPPDLVPSAHTTSCATGGGLSCRRRCPFDDDRAKRQRSATLPIIPECYIDGLMIMVLLSMDAIPRLCGVLGSSQLVQQRLLCPPRKAAKIGAQSDDTHSHCHQQCVRHTARHESDGRCFINSGPVSGARGPPHHGSSVHS</sequence>
<gene>
    <name evidence="2" type="ORF">CC84DRAFT_937246</name>
</gene>
<name>A0A177C566_9PLEO</name>
<feature type="region of interest" description="Disordered" evidence="1">
    <location>
        <begin position="1"/>
        <end position="70"/>
    </location>
</feature>
<accession>A0A177C566</accession>
<proteinExistence type="predicted"/>
<evidence type="ECO:0000313" key="2">
    <source>
        <dbReference type="EMBL" id="OAG02894.1"/>
    </source>
</evidence>
<protein>
    <submittedName>
        <fullName evidence="2">Uncharacterized protein</fullName>
    </submittedName>
</protein>
<dbReference type="GeneID" id="28771400"/>
<organism evidence="2 3">
    <name type="scientific">Paraphaeosphaeria sporulosa</name>
    <dbReference type="NCBI Taxonomy" id="1460663"/>
    <lineage>
        <taxon>Eukaryota</taxon>
        <taxon>Fungi</taxon>
        <taxon>Dikarya</taxon>
        <taxon>Ascomycota</taxon>
        <taxon>Pezizomycotina</taxon>
        <taxon>Dothideomycetes</taxon>
        <taxon>Pleosporomycetidae</taxon>
        <taxon>Pleosporales</taxon>
        <taxon>Massarineae</taxon>
        <taxon>Didymosphaeriaceae</taxon>
        <taxon>Paraphaeosphaeria</taxon>
    </lineage>
</organism>
<keyword evidence="3" id="KW-1185">Reference proteome</keyword>
<dbReference type="AlphaFoldDB" id="A0A177C566"/>
<evidence type="ECO:0000256" key="1">
    <source>
        <dbReference type="SAM" id="MobiDB-lite"/>
    </source>
</evidence>
<reference evidence="2 3" key="1">
    <citation type="submission" date="2016-05" db="EMBL/GenBank/DDBJ databases">
        <title>Comparative analysis of secretome profiles of manganese(II)-oxidizing ascomycete fungi.</title>
        <authorList>
            <consortium name="DOE Joint Genome Institute"/>
            <person name="Zeiner C.A."/>
            <person name="Purvine S.O."/>
            <person name="Zink E.M."/>
            <person name="Wu S."/>
            <person name="Pasa-Tolic L."/>
            <person name="Chaput D.L."/>
            <person name="Haridas S."/>
            <person name="Grigoriev I.V."/>
            <person name="Santelli C.M."/>
            <person name="Hansel C.M."/>
        </authorList>
    </citation>
    <scope>NUCLEOTIDE SEQUENCE [LARGE SCALE GENOMIC DNA]</scope>
    <source>
        <strain evidence="2 3">AP3s5-JAC2a</strain>
    </source>
</reference>
<dbReference type="Proteomes" id="UP000077069">
    <property type="component" value="Unassembled WGS sequence"/>
</dbReference>